<organism evidence="1 2">
    <name type="scientific">Stomoxys calcitrans</name>
    <name type="common">Stable fly</name>
    <name type="synonym">Conops calcitrans</name>
    <dbReference type="NCBI Taxonomy" id="35570"/>
    <lineage>
        <taxon>Eukaryota</taxon>
        <taxon>Metazoa</taxon>
        <taxon>Ecdysozoa</taxon>
        <taxon>Arthropoda</taxon>
        <taxon>Hexapoda</taxon>
        <taxon>Insecta</taxon>
        <taxon>Pterygota</taxon>
        <taxon>Neoptera</taxon>
        <taxon>Endopterygota</taxon>
        <taxon>Diptera</taxon>
        <taxon>Brachycera</taxon>
        <taxon>Muscomorpha</taxon>
        <taxon>Muscoidea</taxon>
        <taxon>Muscidae</taxon>
        <taxon>Stomoxys</taxon>
    </lineage>
</organism>
<evidence type="ECO:0000313" key="1">
    <source>
        <dbReference type="EnsemblMetazoa" id="SCAU002046-PA"/>
    </source>
</evidence>
<gene>
    <name evidence="1" type="primary">106081996</name>
</gene>
<keyword evidence="2" id="KW-1185">Reference proteome</keyword>
<protein>
    <recommendedName>
        <fullName evidence="3">Retrotransposon gag domain-containing protein</fullName>
    </recommendedName>
</protein>
<dbReference type="KEGG" id="scac:106081996"/>
<sequence length="488" mass="55798">MAEITTTDSSALLNRYVRNFNTLLQCPARFAGGKDGQNVQQFIEHIKYYKGLKCVTDEQALQELHHLLEEPAATWWLQKKQNCTSWSEALKTLEKQYSKPRSAHMIWKDLFRLPYQAYGTVDEFLNEKSGLLNELPEPHLNEQNKLAIISGLLPSNMQTSNALSNISTIEELKEYVLRYKQKHSAAIPLLKEVKMEPVDTERTDINTNTQNGCKTVSEQANYFNNNLQITSDKGDSHNDNPFNMSKQIVRCKFCRRKGHIWQLCNMLSSQKLQAMDELCNPSILQELQEYLQKYRNSTTVNDNIPVAEKDNIEKITTTNLKTQFCESIANVEEDRSNTLTKIENSTISEMVDSDIMEQINRIIEESEKYCPTIENNLQISSVMSVADIYSAHSNTRELQVNNSKLLISSVMSKVEMNTSEKSLDVNALTEMSSTLPQVQDQPIQKKKIRCTFCRKNGHLWETCFKIPMQIANLLNEIKSAEGTVGADE</sequence>
<dbReference type="Proteomes" id="UP000095300">
    <property type="component" value="Unassembled WGS sequence"/>
</dbReference>
<reference evidence="1" key="1">
    <citation type="submission" date="2020-05" db="UniProtKB">
        <authorList>
            <consortium name="EnsemblMetazoa"/>
        </authorList>
    </citation>
    <scope>IDENTIFICATION</scope>
    <source>
        <strain evidence="1">USDA</strain>
    </source>
</reference>
<evidence type="ECO:0008006" key="3">
    <source>
        <dbReference type="Google" id="ProtNLM"/>
    </source>
</evidence>
<accession>A0A1I8NU44</accession>
<dbReference type="OrthoDB" id="425619at2759"/>
<dbReference type="VEuPathDB" id="VectorBase:SCAU002046"/>
<dbReference type="AlphaFoldDB" id="A0A1I8NU44"/>
<dbReference type="EnsemblMetazoa" id="SCAU002046-RA">
    <property type="protein sequence ID" value="SCAU002046-PA"/>
    <property type="gene ID" value="SCAU002046"/>
</dbReference>
<name>A0A1I8NU44_STOCA</name>
<proteinExistence type="predicted"/>
<evidence type="ECO:0000313" key="2">
    <source>
        <dbReference type="Proteomes" id="UP000095300"/>
    </source>
</evidence>